<gene>
    <name evidence="5" type="ORF">P5G62_006280</name>
</gene>
<dbReference type="PANTHER" id="PTHR43280:SF2">
    <property type="entry name" value="HTH-TYPE TRANSCRIPTIONAL REGULATOR EXSA"/>
    <property type="match status" value="1"/>
</dbReference>
<dbReference type="PANTHER" id="PTHR43280">
    <property type="entry name" value="ARAC-FAMILY TRANSCRIPTIONAL REGULATOR"/>
    <property type="match status" value="1"/>
</dbReference>
<dbReference type="Proteomes" id="UP001241748">
    <property type="component" value="Unassembled WGS sequence"/>
</dbReference>
<dbReference type="RefSeq" id="WP_306075576.1">
    <property type="nucleotide sequence ID" value="NZ_JAROBZ020000001.1"/>
</dbReference>
<dbReference type="SUPFAM" id="SSF46689">
    <property type="entry name" value="Homeodomain-like"/>
    <property type="match status" value="1"/>
</dbReference>
<feature type="domain" description="HTH araC/xylS-type" evidence="4">
    <location>
        <begin position="246"/>
        <end position="343"/>
    </location>
</feature>
<proteinExistence type="predicted"/>
<comment type="caution">
    <text evidence="5">The sequence shown here is derived from an EMBL/GenBank/DDBJ whole genome shotgun (WGS) entry which is preliminary data.</text>
</comment>
<keyword evidence="3" id="KW-0804">Transcription</keyword>
<dbReference type="SMART" id="SM00342">
    <property type="entry name" value="HTH_ARAC"/>
    <property type="match status" value="1"/>
</dbReference>
<evidence type="ECO:0000256" key="2">
    <source>
        <dbReference type="ARBA" id="ARBA00023125"/>
    </source>
</evidence>
<evidence type="ECO:0000256" key="3">
    <source>
        <dbReference type="ARBA" id="ARBA00023163"/>
    </source>
</evidence>
<evidence type="ECO:0000313" key="6">
    <source>
        <dbReference type="Proteomes" id="UP001241748"/>
    </source>
</evidence>
<dbReference type="PROSITE" id="PS01124">
    <property type="entry name" value="HTH_ARAC_FAMILY_2"/>
    <property type="match status" value="1"/>
</dbReference>
<dbReference type="Pfam" id="PF07883">
    <property type="entry name" value="Cupin_2"/>
    <property type="match status" value="1"/>
</dbReference>
<evidence type="ECO:0000313" key="5">
    <source>
        <dbReference type="EMBL" id="MFB3166711.1"/>
    </source>
</evidence>
<keyword evidence="1" id="KW-0805">Transcription regulation</keyword>
<dbReference type="InterPro" id="IPR014710">
    <property type="entry name" value="RmlC-like_jellyroll"/>
</dbReference>
<dbReference type="PRINTS" id="PR00032">
    <property type="entry name" value="HTHARAC"/>
</dbReference>
<dbReference type="InterPro" id="IPR018060">
    <property type="entry name" value="HTH_AraC"/>
</dbReference>
<dbReference type="InterPro" id="IPR037923">
    <property type="entry name" value="HTH-like"/>
</dbReference>
<dbReference type="InterPro" id="IPR020449">
    <property type="entry name" value="Tscrpt_reg_AraC-type_HTH"/>
</dbReference>
<dbReference type="Pfam" id="PF12833">
    <property type="entry name" value="HTH_18"/>
    <property type="match status" value="1"/>
</dbReference>
<evidence type="ECO:0000259" key="4">
    <source>
        <dbReference type="PROSITE" id="PS01124"/>
    </source>
</evidence>
<name>A0ABV4YPE2_9BACI</name>
<protein>
    <submittedName>
        <fullName evidence="5">AraC family transcriptional regulator</fullName>
    </submittedName>
</protein>
<sequence length="353" mass="41243">MRLKGYKNLLEIINKRTSVEEYLMQNPEKVPKHLKQQSLFLENKLGDNNRKVIMDKDEEGIVTSFPNKEVNTNKFAIRRKTKYIPILKHKHEYIEIVYVLEGSFIQEINGRQIEMNKGDLCILDKNVVHSSLPLSESDVVVNIILTPEFFDGIFMHLLSYDNYISNYIVNSLYAKSKSQNFLLHHVKDDSVIKILLENLLLEYYSTEIKSSAAINGYLLILFTELSREITDSTGDLIKDEQDQVKEKILAYIRSRYKDTNLNKMADYFHFHPSYLSSLVKKEFGKNLKDLLTDVRMAEASKLLKNTDMTIENIVYEVGYTNFSYFYKVFKKTYGMTPNQYKTNLIKNSKLKAK</sequence>
<dbReference type="SUPFAM" id="SSF51215">
    <property type="entry name" value="Regulatory protein AraC"/>
    <property type="match status" value="1"/>
</dbReference>
<evidence type="ECO:0000256" key="1">
    <source>
        <dbReference type="ARBA" id="ARBA00023015"/>
    </source>
</evidence>
<keyword evidence="2" id="KW-0238">DNA-binding</keyword>
<dbReference type="Gene3D" id="2.60.120.10">
    <property type="entry name" value="Jelly Rolls"/>
    <property type="match status" value="1"/>
</dbReference>
<dbReference type="EMBL" id="JAROBZ020000001">
    <property type="protein sequence ID" value="MFB3166711.1"/>
    <property type="molecule type" value="Genomic_DNA"/>
</dbReference>
<keyword evidence="6" id="KW-1185">Reference proteome</keyword>
<dbReference type="InterPro" id="IPR009057">
    <property type="entry name" value="Homeodomain-like_sf"/>
</dbReference>
<dbReference type="InterPro" id="IPR013096">
    <property type="entry name" value="Cupin_2"/>
</dbReference>
<dbReference type="Gene3D" id="1.10.10.60">
    <property type="entry name" value="Homeodomain-like"/>
    <property type="match status" value="2"/>
</dbReference>
<organism evidence="5 6">
    <name type="scientific">Neobacillus driksii</name>
    <dbReference type="NCBI Taxonomy" id="3035913"/>
    <lineage>
        <taxon>Bacteria</taxon>
        <taxon>Bacillati</taxon>
        <taxon>Bacillota</taxon>
        <taxon>Bacilli</taxon>
        <taxon>Bacillales</taxon>
        <taxon>Bacillaceae</taxon>
        <taxon>Neobacillus</taxon>
    </lineage>
</organism>
<accession>A0ABV4YPE2</accession>
<reference evidence="5 6" key="1">
    <citation type="submission" date="2024-05" db="EMBL/GenBank/DDBJ databases">
        <authorList>
            <person name="Venkateswaran K."/>
        </authorList>
    </citation>
    <scope>NUCLEOTIDE SEQUENCE [LARGE SCALE GENOMIC DNA]</scope>
    <source>
        <strain evidence="5 6">179-C4-2-HS</strain>
    </source>
</reference>